<dbReference type="Gene3D" id="3.30.360.10">
    <property type="entry name" value="Dihydrodipicolinate Reductase, domain 2"/>
    <property type="match status" value="1"/>
</dbReference>
<dbReference type="InterPro" id="IPR000683">
    <property type="entry name" value="Gfo/Idh/MocA-like_OxRdtase_N"/>
</dbReference>
<dbReference type="InterPro" id="IPR055170">
    <property type="entry name" value="GFO_IDH_MocA-like_dom"/>
</dbReference>
<dbReference type="Pfam" id="PF01408">
    <property type="entry name" value="GFO_IDH_MocA"/>
    <property type="match status" value="1"/>
</dbReference>
<dbReference type="PANTHER" id="PTHR43377:SF2">
    <property type="entry name" value="BINDING ROSSMANN FOLD OXIDOREDUCTASE, PUTATIVE (AFU_ORTHOLOGUE AFUA_4G00560)-RELATED"/>
    <property type="match status" value="1"/>
</dbReference>
<evidence type="ECO:0000259" key="2">
    <source>
        <dbReference type="Pfam" id="PF22725"/>
    </source>
</evidence>
<reference evidence="4" key="1">
    <citation type="submission" date="2016-10" db="EMBL/GenBank/DDBJ databases">
        <authorList>
            <person name="Varghese N."/>
            <person name="Submissions S."/>
        </authorList>
    </citation>
    <scope>NUCLEOTIDE SEQUENCE [LARGE SCALE GENOMIC DNA]</scope>
    <source>
        <strain evidence="4">DSM 21424</strain>
    </source>
</reference>
<gene>
    <name evidence="3" type="ORF">SAMN04488567_3128</name>
</gene>
<organism evidence="3 4">
    <name type="scientific">Limimaricola pyoseonensis</name>
    <dbReference type="NCBI Taxonomy" id="521013"/>
    <lineage>
        <taxon>Bacteria</taxon>
        <taxon>Pseudomonadati</taxon>
        <taxon>Pseudomonadota</taxon>
        <taxon>Alphaproteobacteria</taxon>
        <taxon>Rhodobacterales</taxon>
        <taxon>Paracoccaceae</taxon>
        <taxon>Limimaricola</taxon>
    </lineage>
</organism>
<dbReference type="PANTHER" id="PTHR43377">
    <property type="entry name" value="BILIVERDIN REDUCTASE A"/>
    <property type="match status" value="1"/>
</dbReference>
<dbReference type="STRING" id="521013.SAMN04488567_3128"/>
<sequence>MTAPLRLVVIGLGARARTWLKVIAARDDATVVGLADPDAGARALAREVFPSAETAPDAAALLRRVEADAALLVTPPGRREAQIEACLEHGLDILAEKPLADDVALAARYVAQAEAAGRTLLVGLNFRYLPVTIAYRDALQRGLVGRAEFARFTYERWRDGKLSHLNKYPLSMPHPMLWEQSIHHFDLMRHVYGVEPERIDARCFNPSWSMYRGAANVFALIEFAGGMQLSYQGTWAGGVDRLDFEWRSDCSEGVLIQRDMFGELVAARRAERDFRPLPLAPHEPWITDAAGLLDMAIGAFAGRGPVQCTGRDHLHSLMMLEACIRSSERGGPVEMEEVRAALRTAPQ</sequence>
<feature type="domain" description="GFO/IDH/MocA-like oxidoreductase" evidence="2">
    <location>
        <begin position="135"/>
        <end position="245"/>
    </location>
</feature>
<name>A0A1G7HFH3_9RHOB</name>
<evidence type="ECO:0000313" key="3">
    <source>
        <dbReference type="EMBL" id="SDE99053.1"/>
    </source>
</evidence>
<protein>
    <submittedName>
        <fullName evidence="3">Predicted dehydrogenase</fullName>
    </submittedName>
</protein>
<proteinExistence type="predicted"/>
<dbReference type="Proteomes" id="UP000198922">
    <property type="component" value="Unassembled WGS sequence"/>
</dbReference>
<dbReference type="InterPro" id="IPR051450">
    <property type="entry name" value="Gfo/Idh/MocA_Oxidoreductases"/>
</dbReference>
<dbReference type="Gene3D" id="3.40.50.720">
    <property type="entry name" value="NAD(P)-binding Rossmann-like Domain"/>
    <property type="match status" value="1"/>
</dbReference>
<dbReference type="AlphaFoldDB" id="A0A1G7HFH3"/>
<evidence type="ECO:0000259" key="1">
    <source>
        <dbReference type="Pfam" id="PF01408"/>
    </source>
</evidence>
<keyword evidence="4" id="KW-1185">Reference proteome</keyword>
<dbReference type="SUPFAM" id="SSF51735">
    <property type="entry name" value="NAD(P)-binding Rossmann-fold domains"/>
    <property type="match status" value="1"/>
</dbReference>
<dbReference type="RefSeq" id="WP_090113529.1">
    <property type="nucleotide sequence ID" value="NZ_FNAT01000006.1"/>
</dbReference>
<dbReference type="GO" id="GO:0000166">
    <property type="term" value="F:nucleotide binding"/>
    <property type="evidence" value="ECO:0007669"/>
    <property type="project" value="InterPro"/>
</dbReference>
<evidence type="ECO:0000313" key="4">
    <source>
        <dbReference type="Proteomes" id="UP000198922"/>
    </source>
</evidence>
<dbReference type="SUPFAM" id="SSF55347">
    <property type="entry name" value="Glyceraldehyde-3-phosphate dehydrogenase-like, C-terminal domain"/>
    <property type="match status" value="1"/>
</dbReference>
<accession>A0A1G7HFH3</accession>
<dbReference type="InterPro" id="IPR036291">
    <property type="entry name" value="NAD(P)-bd_dom_sf"/>
</dbReference>
<dbReference type="Pfam" id="PF22725">
    <property type="entry name" value="GFO_IDH_MocA_C3"/>
    <property type="match status" value="1"/>
</dbReference>
<dbReference type="OrthoDB" id="9792935at2"/>
<dbReference type="EMBL" id="FNAT01000006">
    <property type="protein sequence ID" value="SDE99053.1"/>
    <property type="molecule type" value="Genomic_DNA"/>
</dbReference>
<feature type="domain" description="Gfo/Idh/MocA-like oxidoreductase N-terminal" evidence="1">
    <location>
        <begin position="6"/>
        <end position="123"/>
    </location>
</feature>